<name>N1WS31_9FLAO</name>
<dbReference type="Proteomes" id="UP000012317">
    <property type="component" value="Unassembled WGS sequence"/>
</dbReference>
<evidence type="ECO:0000313" key="2">
    <source>
        <dbReference type="Proteomes" id="UP000012317"/>
    </source>
</evidence>
<accession>N1WS31</accession>
<dbReference type="GO" id="GO:0006352">
    <property type="term" value="P:DNA-templated transcription initiation"/>
    <property type="evidence" value="ECO:0007669"/>
    <property type="project" value="InterPro"/>
</dbReference>
<dbReference type="EMBL" id="APLF01000026">
    <property type="protein sequence ID" value="EMY79929.1"/>
    <property type="molecule type" value="Genomic_DNA"/>
</dbReference>
<evidence type="ECO:0000313" key="1">
    <source>
        <dbReference type="EMBL" id="EMY79929.1"/>
    </source>
</evidence>
<proteinExistence type="predicted"/>
<dbReference type="GO" id="GO:0003700">
    <property type="term" value="F:DNA-binding transcription factor activity"/>
    <property type="evidence" value="ECO:0007669"/>
    <property type="project" value="InterPro"/>
</dbReference>
<dbReference type="Gene3D" id="1.10.1740.10">
    <property type="match status" value="1"/>
</dbReference>
<dbReference type="RefSeq" id="WP_003445120.1">
    <property type="nucleotide sequence ID" value="NZ_APLF01000026.1"/>
</dbReference>
<reference evidence="1 2" key="1">
    <citation type="journal article" date="2014" name="Genome Biol. Evol.">
        <title>Extensive gene acquisition in the extremely psychrophilic bacterial species Psychroflexus torquis and the link to sea-ice ecosystem specialism.</title>
        <authorList>
            <person name="Feng S."/>
            <person name="Powell S.M."/>
            <person name="Wilson R."/>
            <person name="Bowman J.P."/>
        </authorList>
    </citation>
    <scope>NUCLEOTIDE SEQUENCE [LARGE SCALE GENOMIC DNA]</scope>
    <source>
        <strain evidence="1 2">ACAM 44</strain>
    </source>
</reference>
<dbReference type="NCBIfam" id="TIGR02937">
    <property type="entry name" value="sigma70-ECF"/>
    <property type="match status" value="1"/>
</dbReference>
<dbReference type="eggNOG" id="COG1595">
    <property type="taxonomic scope" value="Bacteria"/>
</dbReference>
<dbReference type="STRING" id="1189619.pgond44_14478"/>
<comment type="caution">
    <text evidence="1">The sequence shown here is derived from an EMBL/GenBank/DDBJ whole genome shotgun (WGS) entry which is preliminary data.</text>
</comment>
<gene>
    <name evidence="1" type="ORF">pgond44_14478</name>
</gene>
<dbReference type="InterPro" id="IPR014284">
    <property type="entry name" value="RNA_pol_sigma-70_dom"/>
</dbReference>
<keyword evidence="2" id="KW-1185">Reference proteome</keyword>
<protein>
    <submittedName>
        <fullName evidence="1">Sigma-70 family RNA polymerase sigma factor</fullName>
    </submittedName>
</protein>
<dbReference type="AlphaFoldDB" id="N1WS31"/>
<sequence length="191" mass="22359">MDSKELIELRQDKNKLKQMYKICKPKCFAFMAKCFGSQSMDDTKMFTVFNDAVIVLYEKLEDPDFKLTSSIQTYLNSVCRNMALEGFRKEQKLYKTTDRDIENLDYSDQVTDVLEEITNESPYEKAINKAFAVMRNKGGNCAEILTMFWYQKASMEEIASRFTYTNAKNAKNQKAKCQKRLKDIALQFERN</sequence>
<organism evidence="1 2">
    <name type="scientific">Psychroflexus gondwanensis ACAM 44</name>
    <dbReference type="NCBI Taxonomy" id="1189619"/>
    <lineage>
        <taxon>Bacteria</taxon>
        <taxon>Pseudomonadati</taxon>
        <taxon>Bacteroidota</taxon>
        <taxon>Flavobacteriia</taxon>
        <taxon>Flavobacteriales</taxon>
        <taxon>Flavobacteriaceae</taxon>
        <taxon>Psychroflexus</taxon>
    </lineage>
</organism>